<reference evidence="1" key="1">
    <citation type="submission" date="2020-05" db="EMBL/GenBank/DDBJ databases">
        <authorList>
            <person name="Chiriac C."/>
            <person name="Salcher M."/>
            <person name="Ghai R."/>
            <person name="Kavagutti S V."/>
        </authorList>
    </citation>
    <scope>NUCLEOTIDE SEQUENCE</scope>
</reference>
<dbReference type="EMBL" id="CAFAAJ010000083">
    <property type="protein sequence ID" value="CAB4808196.1"/>
    <property type="molecule type" value="Genomic_DNA"/>
</dbReference>
<proteinExistence type="predicted"/>
<dbReference type="NCBIfam" id="NF047719">
    <property type="entry name" value="SCO6745_fam_HTH"/>
    <property type="match status" value="1"/>
</dbReference>
<sequence>MWPPYSHDMTAPMPPARRLGSALEPVTGQVYFSPECHANYHALGFAQSAGEFNGVAAPDGPAYFTSRGSVMGQVAPELVAAAFAVFSPAAVIPAVTFGWSITDAATICAARDDGAVAQLRRLLGPSPEGLDRANAILRRAVAVLRPEGRPLYAGLRSLGIPDEPLFAMWRMGDMLREFRGDCHTAAWISMNVDATEIGLMSELYWGLPMRTYSRTRAWTNDEFAAAEARLVKRGWANDGALTDAGKAAREAIEVTTDAQMVPALNAIGGDLDDLISILEPWGAAIRAGRGYPANGPHDLAEKGRKA</sequence>
<dbReference type="AlphaFoldDB" id="A0A6J6YM21"/>
<dbReference type="Pfam" id="PF21863">
    <property type="entry name" value="HTH_67"/>
    <property type="match status" value="1"/>
</dbReference>
<organism evidence="1">
    <name type="scientific">freshwater metagenome</name>
    <dbReference type="NCBI Taxonomy" id="449393"/>
    <lineage>
        <taxon>unclassified sequences</taxon>
        <taxon>metagenomes</taxon>
        <taxon>ecological metagenomes</taxon>
    </lineage>
</organism>
<evidence type="ECO:0000313" key="1">
    <source>
        <dbReference type="EMBL" id="CAB4808196.1"/>
    </source>
</evidence>
<accession>A0A6J6YM21</accession>
<gene>
    <name evidence="1" type="ORF">UFOPK3001_01373</name>
</gene>
<protein>
    <submittedName>
        <fullName evidence="1">Unannotated protein</fullName>
    </submittedName>
</protein>
<name>A0A6J6YM21_9ZZZZ</name>
<dbReference type="InterPro" id="IPR054058">
    <property type="entry name" value="HTH_67"/>
</dbReference>